<evidence type="ECO:0000313" key="2">
    <source>
        <dbReference type="EMBL" id="NVD41792.1"/>
    </source>
</evidence>
<proteinExistence type="predicted"/>
<feature type="compositionally biased region" description="Low complexity" evidence="1">
    <location>
        <begin position="84"/>
        <end position="94"/>
    </location>
</feature>
<feature type="compositionally biased region" description="Basic residues" evidence="1">
    <location>
        <begin position="48"/>
        <end position="57"/>
    </location>
</feature>
<protein>
    <submittedName>
        <fullName evidence="2">SyrB-like regulator</fullName>
    </submittedName>
</protein>
<evidence type="ECO:0000313" key="3">
    <source>
        <dbReference type="Proteomes" id="UP000520198"/>
    </source>
</evidence>
<reference evidence="2 3" key="1">
    <citation type="submission" date="2020-06" db="EMBL/GenBank/DDBJ databases">
        <authorList>
            <person name="Grouzdev D.S."/>
        </authorList>
    </citation>
    <scope>NUCLEOTIDE SEQUENCE [LARGE SCALE GENOMIC DNA]</scope>
    <source>
        <strain evidence="2 3">HO-A22</strain>
    </source>
</reference>
<evidence type="ECO:0000256" key="1">
    <source>
        <dbReference type="SAM" id="MobiDB-lite"/>
    </source>
</evidence>
<dbReference type="Proteomes" id="UP000520198">
    <property type="component" value="Unassembled WGS sequence"/>
</dbReference>
<accession>A0A7Y6UQ00</accession>
<dbReference type="RefSeq" id="WP_176355181.1">
    <property type="nucleotide sequence ID" value="NZ_JABWDU010000007.1"/>
</dbReference>
<sequence length="138" mass="14467">MADEIKPDDDAVVAEATTPVEVAAPKKRGPRAKKVASDVASEEAGAPKVKRGRKPKAKPTEMKDAQQSPAAAKTRAKGVEKAGAKSAAPKAAAEAPISVLDEIAALLQLEEENARLRKALGEKLRAENADLRKRLGLA</sequence>
<organism evidence="2 3">
    <name type="scientific">Ensifer oleiphilus</name>
    <dbReference type="NCBI Taxonomy" id="2742698"/>
    <lineage>
        <taxon>Bacteria</taxon>
        <taxon>Pseudomonadati</taxon>
        <taxon>Pseudomonadota</taxon>
        <taxon>Alphaproteobacteria</taxon>
        <taxon>Hyphomicrobiales</taxon>
        <taxon>Rhizobiaceae</taxon>
        <taxon>Sinorhizobium/Ensifer group</taxon>
        <taxon>Ensifer</taxon>
    </lineage>
</organism>
<feature type="compositionally biased region" description="Basic residues" evidence="1">
    <location>
        <begin position="25"/>
        <end position="34"/>
    </location>
</feature>
<keyword evidence="3" id="KW-1185">Reference proteome</keyword>
<name>A0A7Y6UQ00_9HYPH</name>
<gene>
    <name evidence="2" type="ORF">HT585_23265</name>
</gene>
<dbReference type="EMBL" id="JABWDU010000007">
    <property type="protein sequence ID" value="NVD41792.1"/>
    <property type="molecule type" value="Genomic_DNA"/>
</dbReference>
<comment type="caution">
    <text evidence="2">The sequence shown here is derived from an EMBL/GenBank/DDBJ whole genome shotgun (WGS) entry which is preliminary data.</text>
</comment>
<feature type="compositionally biased region" description="Low complexity" evidence="1">
    <location>
        <begin position="13"/>
        <end position="23"/>
    </location>
</feature>
<feature type="region of interest" description="Disordered" evidence="1">
    <location>
        <begin position="1"/>
        <end position="94"/>
    </location>
</feature>
<dbReference type="AlphaFoldDB" id="A0A7Y6UQ00"/>